<evidence type="ECO:0000313" key="12">
    <source>
        <dbReference type="Proteomes" id="UP000327013"/>
    </source>
</evidence>
<dbReference type="InterPro" id="IPR001683">
    <property type="entry name" value="PX_dom"/>
</dbReference>
<comment type="caution">
    <text evidence="11">The sequence shown here is derived from an EMBL/GenBank/DDBJ whole genome shotgun (WGS) entry which is preliminary data.</text>
</comment>
<dbReference type="GO" id="GO:0005768">
    <property type="term" value="C:endosome"/>
    <property type="evidence" value="ECO:0007669"/>
    <property type="project" value="UniProtKB-ARBA"/>
</dbReference>
<feature type="region of interest" description="Disordered" evidence="9">
    <location>
        <begin position="307"/>
        <end position="327"/>
    </location>
</feature>
<dbReference type="GO" id="GO:0042147">
    <property type="term" value="P:retrograde transport, endosome to Golgi"/>
    <property type="evidence" value="ECO:0007669"/>
    <property type="project" value="InterPro"/>
</dbReference>
<feature type="compositionally biased region" description="Basic and acidic residues" evidence="9">
    <location>
        <begin position="153"/>
        <end position="172"/>
    </location>
</feature>
<dbReference type="EMBL" id="VIBQ01000017">
    <property type="protein sequence ID" value="KAB8360666.1"/>
    <property type="molecule type" value="Genomic_DNA"/>
</dbReference>
<dbReference type="InterPro" id="IPR035704">
    <property type="entry name" value="SNX8/Mvp1_PX"/>
</dbReference>
<dbReference type="GO" id="GO:0006623">
    <property type="term" value="P:protein targeting to vacuole"/>
    <property type="evidence" value="ECO:0007669"/>
    <property type="project" value="TreeGrafter"/>
</dbReference>
<feature type="compositionally biased region" description="Basic and acidic residues" evidence="9">
    <location>
        <begin position="250"/>
        <end position="261"/>
    </location>
</feature>
<evidence type="ECO:0000256" key="8">
    <source>
        <dbReference type="ARBA" id="ARBA00023136"/>
    </source>
</evidence>
<dbReference type="InterPro" id="IPR036871">
    <property type="entry name" value="PX_dom_sf"/>
</dbReference>
<dbReference type="AlphaFoldDB" id="A0A5N6KYC8"/>
<feature type="compositionally biased region" description="Polar residues" evidence="9">
    <location>
        <begin position="190"/>
        <end position="215"/>
    </location>
</feature>
<feature type="region of interest" description="Disordered" evidence="9">
    <location>
        <begin position="1"/>
        <end position="53"/>
    </location>
</feature>
<dbReference type="PANTHER" id="PTHR47554:SF1">
    <property type="entry name" value="SORTING NEXIN MVP1"/>
    <property type="match status" value="1"/>
</dbReference>
<keyword evidence="7" id="KW-0653">Protein transport</keyword>
<dbReference type="GO" id="GO:0005829">
    <property type="term" value="C:cytosol"/>
    <property type="evidence" value="ECO:0007669"/>
    <property type="project" value="GOC"/>
</dbReference>
<comment type="function">
    <text evidence="1">Required for vacuolar protein sorting.</text>
</comment>
<evidence type="ECO:0000256" key="2">
    <source>
        <dbReference type="ARBA" id="ARBA00004287"/>
    </source>
</evidence>
<dbReference type="GO" id="GO:0016020">
    <property type="term" value="C:membrane"/>
    <property type="evidence" value="ECO:0007669"/>
    <property type="project" value="UniProtKB-SubCell"/>
</dbReference>
<feature type="region of interest" description="Disordered" evidence="9">
    <location>
        <begin position="150"/>
        <end position="177"/>
    </location>
</feature>
<dbReference type="PANTHER" id="PTHR47554">
    <property type="entry name" value="SORTING NEXIN MVP1"/>
    <property type="match status" value="1"/>
</dbReference>
<dbReference type="GO" id="GO:0032266">
    <property type="term" value="F:phosphatidylinositol-3-phosphate binding"/>
    <property type="evidence" value="ECO:0007669"/>
    <property type="project" value="TreeGrafter"/>
</dbReference>
<dbReference type="FunFam" id="3.30.1520.10:FF:000037">
    <property type="entry name" value="Sorting nexin mvp-1"/>
    <property type="match status" value="1"/>
</dbReference>
<dbReference type="Gene3D" id="3.30.1520.10">
    <property type="entry name" value="Phox-like domain"/>
    <property type="match status" value="1"/>
</dbReference>
<evidence type="ECO:0000313" key="11">
    <source>
        <dbReference type="EMBL" id="KAB8360666.1"/>
    </source>
</evidence>
<evidence type="ECO:0000256" key="7">
    <source>
        <dbReference type="ARBA" id="ARBA00022927"/>
    </source>
</evidence>
<dbReference type="OrthoDB" id="10064318at2759"/>
<dbReference type="CDD" id="cd06866">
    <property type="entry name" value="PX_SNX8_Mvp1p_like"/>
    <property type="match status" value="1"/>
</dbReference>
<evidence type="ECO:0000259" key="10">
    <source>
        <dbReference type="PROSITE" id="PS50195"/>
    </source>
</evidence>
<evidence type="ECO:0000256" key="3">
    <source>
        <dbReference type="ARBA" id="ARBA00004496"/>
    </source>
</evidence>
<protein>
    <recommendedName>
        <fullName evidence="10">PX domain-containing protein</fullName>
    </recommendedName>
</protein>
<comment type="similarity">
    <text evidence="4">Belongs to the sorting nexin family.</text>
</comment>
<evidence type="ECO:0000256" key="4">
    <source>
        <dbReference type="ARBA" id="ARBA00010883"/>
    </source>
</evidence>
<feature type="domain" description="PX" evidence="10">
    <location>
        <begin position="334"/>
        <end position="448"/>
    </location>
</feature>
<accession>A0A5N6KYC8</accession>
<feature type="compositionally biased region" description="Basic and acidic residues" evidence="9">
    <location>
        <begin position="1"/>
        <end position="11"/>
    </location>
</feature>
<sequence>MSLFGDEDRPASKSKSSLFDDDHEQSAKPNRGSGLFADSGNDEGDSPWNFVTPKKQARGNLVKTLLPASDVPESYIDAWDALLASGEISGGVASLETFKTLLTTSGLDQEQQASTLTTLTPSGATSFGRGEFNVLLALIGLAQEGEEATLDGVDDRRRRLPEPNLPHVKEAKAATSAAAAEAFLKHTQSTHPVTAHENTSPVNKSQPPSGQSYSFGESDPWGSPSNNRRSTQQSGGPKNKQANMFGDESTPSRDSDARFSRAETAYSATGAEVASIPPAQRPENDPGSISNAWGTYNGAGGLGGDGFGGAALEDASPAQPKQRAVPPRQFRGAEEVLTVTALADKEGPFLFQHRNYELTSSRKSTKVIRRYSDFVWLLDCLYKKYPFRQLPLLPPKRVSINGNPMAADTSFIEKRRKGLSRFANALIRHPILREEQLVTMFLTVPTELAAWRKQAAITVVEEFTGKPLPPTLEDSLPATLEDLFADVRGGVVRSSEHYMSLCGLVERMIRRRDGIAVEYSRMATLLEGLTEASAETYKFDTNDVPMLNEGLKATAKHAQKQQSLLDEESRAWDENVLEDIKSQRDTLVSMRELFERKDRLARDDIPKLEKRIASNESKLIAVRNKPEQARKAGDAEKLEEAIMRDKESIVAQHARGVFIRECVRDEISYFQASQYHVSRMCQDWSQERVKYVEQTSDNWSRWADAVENMPLGE</sequence>
<comment type="subcellular location">
    <subcellularLocation>
        <location evidence="3">Cytoplasm</location>
    </subcellularLocation>
    <subcellularLocation>
        <location evidence="2">Membrane</location>
        <topology evidence="2">Peripheral membrane protein</topology>
        <orientation evidence="2">Cytoplasmic side</orientation>
    </subcellularLocation>
</comment>
<keyword evidence="8" id="KW-0472">Membrane</keyword>
<dbReference type="Gene3D" id="1.20.1270.60">
    <property type="entry name" value="Arfaptin homology (AH) domain/BAR domain"/>
    <property type="match status" value="1"/>
</dbReference>
<evidence type="ECO:0000256" key="9">
    <source>
        <dbReference type="SAM" id="MobiDB-lite"/>
    </source>
</evidence>
<keyword evidence="5" id="KW-0813">Transport</keyword>
<gene>
    <name evidence="11" type="ORF">FH972_024403</name>
</gene>
<name>A0A5N6KYC8_9ROSI</name>
<feature type="compositionally biased region" description="Polar residues" evidence="9">
    <location>
        <begin position="223"/>
        <end position="242"/>
    </location>
</feature>
<organism evidence="11 12">
    <name type="scientific">Carpinus fangiana</name>
    <dbReference type="NCBI Taxonomy" id="176857"/>
    <lineage>
        <taxon>Eukaryota</taxon>
        <taxon>Viridiplantae</taxon>
        <taxon>Streptophyta</taxon>
        <taxon>Embryophyta</taxon>
        <taxon>Tracheophyta</taxon>
        <taxon>Spermatophyta</taxon>
        <taxon>Magnoliopsida</taxon>
        <taxon>eudicotyledons</taxon>
        <taxon>Gunneridae</taxon>
        <taxon>Pentapetalae</taxon>
        <taxon>rosids</taxon>
        <taxon>fabids</taxon>
        <taxon>Fagales</taxon>
        <taxon>Betulaceae</taxon>
        <taxon>Carpinus</taxon>
    </lineage>
</organism>
<evidence type="ECO:0000256" key="5">
    <source>
        <dbReference type="ARBA" id="ARBA00022448"/>
    </source>
</evidence>
<proteinExistence type="inferred from homology"/>
<dbReference type="Pfam" id="PF19566">
    <property type="entry name" value="Snx8_BAR_dom"/>
    <property type="match status" value="1"/>
</dbReference>
<dbReference type="CDD" id="cd07597">
    <property type="entry name" value="BAR_SNX8"/>
    <property type="match status" value="1"/>
</dbReference>
<dbReference type="InterPro" id="IPR027267">
    <property type="entry name" value="AH/BAR_dom_sf"/>
</dbReference>
<dbReference type="PROSITE" id="PS50195">
    <property type="entry name" value="PX"/>
    <property type="match status" value="1"/>
</dbReference>
<dbReference type="SMART" id="SM00312">
    <property type="entry name" value="PX"/>
    <property type="match status" value="1"/>
</dbReference>
<evidence type="ECO:0000256" key="6">
    <source>
        <dbReference type="ARBA" id="ARBA00022490"/>
    </source>
</evidence>
<dbReference type="Pfam" id="PF00787">
    <property type="entry name" value="PX"/>
    <property type="match status" value="1"/>
</dbReference>
<reference evidence="11 12" key="1">
    <citation type="submission" date="2019-06" db="EMBL/GenBank/DDBJ databases">
        <title>A chromosomal-level reference genome of Carpinus fangiana (Coryloideae, Betulaceae).</title>
        <authorList>
            <person name="Yang X."/>
            <person name="Wang Z."/>
            <person name="Zhang L."/>
            <person name="Hao G."/>
            <person name="Liu J."/>
            <person name="Yang Y."/>
        </authorList>
    </citation>
    <scope>NUCLEOTIDE SEQUENCE [LARGE SCALE GENOMIC DNA]</scope>
    <source>
        <strain evidence="11">Cfa_2016G</strain>
        <tissue evidence="11">Leaf</tissue>
    </source>
</reference>
<keyword evidence="6" id="KW-0963">Cytoplasm</keyword>
<keyword evidence="12" id="KW-1185">Reference proteome</keyword>
<dbReference type="InterPro" id="IPR028662">
    <property type="entry name" value="SNX8/Mvp1"/>
</dbReference>
<feature type="region of interest" description="Disordered" evidence="9">
    <location>
        <begin position="190"/>
        <end position="292"/>
    </location>
</feature>
<dbReference type="SUPFAM" id="SSF64268">
    <property type="entry name" value="PX domain"/>
    <property type="match status" value="1"/>
</dbReference>
<dbReference type="Proteomes" id="UP000327013">
    <property type="component" value="Unassembled WGS sequence"/>
</dbReference>
<dbReference type="InterPro" id="IPR045734">
    <property type="entry name" value="Snx8_BAR_dom"/>
</dbReference>
<evidence type="ECO:0000256" key="1">
    <source>
        <dbReference type="ARBA" id="ARBA00002474"/>
    </source>
</evidence>